<evidence type="ECO:0000313" key="1">
    <source>
        <dbReference type="EMBL" id="QCO15539.1"/>
    </source>
</evidence>
<dbReference type="RefSeq" id="WP_137139936.1">
    <property type="nucleotide sequence ID" value="NZ_CP032345.1"/>
</dbReference>
<dbReference type="AlphaFoldDB" id="A0A4D8R837"/>
<name>A0A4D8R837_AZOBR</name>
<dbReference type="EMBL" id="CP032345">
    <property type="protein sequence ID" value="QCO15539.1"/>
    <property type="molecule type" value="Genomic_DNA"/>
</dbReference>
<dbReference type="Proteomes" id="UP000298693">
    <property type="component" value="Chromosome"/>
</dbReference>
<evidence type="ECO:0000313" key="2">
    <source>
        <dbReference type="Proteomes" id="UP000298693"/>
    </source>
</evidence>
<protein>
    <submittedName>
        <fullName evidence="1">Uncharacterized protein</fullName>
    </submittedName>
</protein>
<accession>A0A4D8R837</accession>
<organism evidence="1 2">
    <name type="scientific">Azospirillum brasilense</name>
    <dbReference type="NCBI Taxonomy" id="192"/>
    <lineage>
        <taxon>Bacteria</taxon>
        <taxon>Pseudomonadati</taxon>
        <taxon>Pseudomonadota</taxon>
        <taxon>Alphaproteobacteria</taxon>
        <taxon>Rhodospirillales</taxon>
        <taxon>Azospirillaceae</taxon>
        <taxon>Azospirillum</taxon>
    </lineage>
</organism>
<sequence length="146" mass="15576">MTDQTAAARQAKRRARLAEGNVAQINVLAPQSAHSALREIAARTRAGEPLHKVLRSLAMRATNEDARWAPLAVPDDLQPGPGEVAVAVRTGSRSNGYTRKLIDRAGLQRRDDIGAWCGIVAKEMADKLAARAETTSATVAQRAGEA</sequence>
<reference evidence="1 2" key="1">
    <citation type="submission" date="2018-09" db="EMBL/GenBank/DDBJ databases">
        <title>Whole genome based analysis of evolution and adaptive divergence in Indian and Brazilian strains of Azospirillum brasilense.</title>
        <authorList>
            <person name="Singh C."/>
            <person name="Tripathi A.K."/>
        </authorList>
    </citation>
    <scope>NUCLEOTIDE SEQUENCE [LARGE SCALE GENOMIC DNA]</scope>
    <source>
        <strain evidence="1 2">MTCC4039</strain>
    </source>
</reference>
<proteinExistence type="predicted"/>
<gene>
    <name evidence="1" type="ORF">D3869_10020</name>
</gene>